<dbReference type="AlphaFoldDB" id="A0A848DD13"/>
<dbReference type="EMBL" id="JAAXKZ010000005">
    <property type="protein sequence ID" value="NMH90491.1"/>
    <property type="molecule type" value="Genomic_DNA"/>
</dbReference>
<dbReference type="PANTHER" id="PTHR30055">
    <property type="entry name" value="HTH-TYPE TRANSCRIPTIONAL REGULATOR RUTR"/>
    <property type="match status" value="1"/>
</dbReference>
<dbReference type="Gene3D" id="1.10.357.10">
    <property type="entry name" value="Tetracycline Repressor, domain 2"/>
    <property type="match status" value="1"/>
</dbReference>
<evidence type="ECO:0000256" key="4">
    <source>
        <dbReference type="PROSITE-ProRule" id="PRU00335"/>
    </source>
</evidence>
<dbReference type="InterPro" id="IPR050109">
    <property type="entry name" value="HTH-type_TetR-like_transc_reg"/>
</dbReference>
<evidence type="ECO:0000259" key="5">
    <source>
        <dbReference type="PROSITE" id="PS50977"/>
    </source>
</evidence>
<protein>
    <submittedName>
        <fullName evidence="6">Helix-turn-helix transcriptional regulator</fullName>
    </submittedName>
</protein>
<dbReference type="SUPFAM" id="SSF46689">
    <property type="entry name" value="Homeodomain-like"/>
    <property type="match status" value="1"/>
</dbReference>
<dbReference type="GO" id="GO:0000976">
    <property type="term" value="F:transcription cis-regulatory region binding"/>
    <property type="evidence" value="ECO:0007669"/>
    <property type="project" value="TreeGrafter"/>
</dbReference>
<dbReference type="PRINTS" id="PR00455">
    <property type="entry name" value="HTHTETR"/>
</dbReference>
<sequence length="212" mass="23493">MTTGSRTRKREGQARRARATRQRIVTAATTLFVRDGYLQTTMADIAREAGVAVQTLYLAFGSKVAVLAAAVDITIAGDDEPSPVIEREWYRRLQDEPDGRRALGVFVDAATEIIGRFYPLYAAVRAAATDPEPAELLHSNKRMRFTTFEVVVTELTTKAGFADGLGVRRATEMLYALLSEETYGLLVAEHGWTVPDWSAWVHRHVGAEFYPG</sequence>
<reference evidence="6 7" key="1">
    <citation type="submission" date="2020-04" db="EMBL/GenBank/DDBJ databases">
        <authorList>
            <person name="Klaysubun C."/>
            <person name="Duangmal K."/>
            <person name="Lipun K."/>
        </authorList>
    </citation>
    <scope>NUCLEOTIDE SEQUENCE [LARGE SCALE GENOMIC DNA]</scope>
    <source>
        <strain evidence="6 7">DSM 45300</strain>
    </source>
</reference>
<name>A0A848DD13_9PSEU</name>
<dbReference type="PROSITE" id="PS50977">
    <property type="entry name" value="HTH_TETR_2"/>
    <property type="match status" value="1"/>
</dbReference>
<evidence type="ECO:0000313" key="6">
    <source>
        <dbReference type="EMBL" id="NMH90491.1"/>
    </source>
</evidence>
<evidence type="ECO:0000313" key="7">
    <source>
        <dbReference type="Proteomes" id="UP000586918"/>
    </source>
</evidence>
<accession>A0A848DD13</accession>
<dbReference type="InterPro" id="IPR009057">
    <property type="entry name" value="Homeodomain-like_sf"/>
</dbReference>
<keyword evidence="3" id="KW-0804">Transcription</keyword>
<keyword evidence="1" id="KW-0805">Transcription regulation</keyword>
<organism evidence="6 7">
    <name type="scientific">Pseudonocardia bannensis</name>
    <dbReference type="NCBI Taxonomy" id="630973"/>
    <lineage>
        <taxon>Bacteria</taxon>
        <taxon>Bacillati</taxon>
        <taxon>Actinomycetota</taxon>
        <taxon>Actinomycetes</taxon>
        <taxon>Pseudonocardiales</taxon>
        <taxon>Pseudonocardiaceae</taxon>
        <taxon>Pseudonocardia</taxon>
    </lineage>
</organism>
<dbReference type="Pfam" id="PF00440">
    <property type="entry name" value="TetR_N"/>
    <property type="match status" value="1"/>
</dbReference>
<evidence type="ECO:0000256" key="2">
    <source>
        <dbReference type="ARBA" id="ARBA00023125"/>
    </source>
</evidence>
<gene>
    <name evidence="6" type="ORF">HF519_02605</name>
</gene>
<keyword evidence="7" id="KW-1185">Reference proteome</keyword>
<proteinExistence type="predicted"/>
<feature type="DNA-binding region" description="H-T-H motif" evidence="4">
    <location>
        <begin position="41"/>
        <end position="60"/>
    </location>
</feature>
<dbReference type="PANTHER" id="PTHR30055:SF234">
    <property type="entry name" value="HTH-TYPE TRANSCRIPTIONAL REGULATOR BETI"/>
    <property type="match status" value="1"/>
</dbReference>
<evidence type="ECO:0000256" key="3">
    <source>
        <dbReference type="ARBA" id="ARBA00023163"/>
    </source>
</evidence>
<dbReference type="RefSeq" id="WP_169409987.1">
    <property type="nucleotide sequence ID" value="NZ_JAAXKZ010000005.1"/>
</dbReference>
<dbReference type="GO" id="GO:0003700">
    <property type="term" value="F:DNA-binding transcription factor activity"/>
    <property type="evidence" value="ECO:0007669"/>
    <property type="project" value="TreeGrafter"/>
</dbReference>
<keyword evidence="2 4" id="KW-0238">DNA-binding</keyword>
<feature type="domain" description="HTH tetR-type" evidence="5">
    <location>
        <begin position="18"/>
        <end position="78"/>
    </location>
</feature>
<comment type="caution">
    <text evidence="6">The sequence shown here is derived from an EMBL/GenBank/DDBJ whole genome shotgun (WGS) entry which is preliminary data.</text>
</comment>
<dbReference type="InterPro" id="IPR001647">
    <property type="entry name" value="HTH_TetR"/>
</dbReference>
<dbReference type="Proteomes" id="UP000586918">
    <property type="component" value="Unassembled WGS sequence"/>
</dbReference>
<evidence type="ECO:0000256" key="1">
    <source>
        <dbReference type="ARBA" id="ARBA00023015"/>
    </source>
</evidence>